<protein>
    <submittedName>
        <fullName evidence="1">Uncharacterized protein</fullName>
    </submittedName>
</protein>
<gene>
    <name evidence="1" type="ORF">E2C01_045662</name>
</gene>
<comment type="caution">
    <text evidence="1">The sequence shown here is derived from an EMBL/GenBank/DDBJ whole genome shotgun (WGS) entry which is preliminary data.</text>
</comment>
<evidence type="ECO:0000313" key="1">
    <source>
        <dbReference type="EMBL" id="MPC51808.1"/>
    </source>
</evidence>
<evidence type="ECO:0000313" key="2">
    <source>
        <dbReference type="Proteomes" id="UP000324222"/>
    </source>
</evidence>
<sequence length="89" mass="10361">MSRPRWGPCPVKVPRQSMNRTEELFIIIGADSFRKIWIRWPQNQEDRQHHVLTLNRNLSGESLNFSISLGCCQSGEESLLGQEPERRLV</sequence>
<dbReference type="AlphaFoldDB" id="A0A5B7G3R7"/>
<reference evidence="1 2" key="1">
    <citation type="submission" date="2019-05" db="EMBL/GenBank/DDBJ databases">
        <title>Another draft genome of Portunus trituberculatus and its Hox gene families provides insights of decapod evolution.</title>
        <authorList>
            <person name="Jeong J.-H."/>
            <person name="Song I."/>
            <person name="Kim S."/>
            <person name="Choi T."/>
            <person name="Kim D."/>
            <person name="Ryu S."/>
            <person name="Kim W."/>
        </authorList>
    </citation>
    <scope>NUCLEOTIDE SEQUENCE [LARGE SCALE GENOMIC DNA]</scope>
    <source>
        <tissue evidence="1">Muscle</tissue>
    </source>
</reference>
<proteinExistence type="predicted"/>
<keyword evidence="2" id="KW-1185">Reference proteome</keyword>
<dbReference type="Proteomes" id="UP000324222">
    <property type="component" value="Unassembled WGS sequence"/>
</dbReference>
<dbReference type="EMBL" id="VSRR010010427">
    <property type="protein sequence ID" value="MPC51808.1"/>
    <property type="molecule type" value="Genomic_DNA"/>
</dbReference>
<organism evidence="1 2">
    <name type="scientific">Portunus trituberculatus</name>
    <name type="common">Swimming crab</name>
    <name type="synonym">Neptunus trituberculatus</name>
    <dbReference type="NCBI Taxonomy" id="210409"/>
    <lineage>
        <taxon>Eukaryota</taxon>
        <taxon>Metazoa</taxon>
        <taxon>Ecdysozoa</taxon>
        <taxon>Arthropoda</taxon>
        <taxon>Crustacea</taxon>
        <taxon>Multicrustacea</taxon>
        <taxon>Malacostraca</taxon>
        <taxon>Eumalacostraca</taxon>
        <taxon>Eucarida</taxon>
        <taxon>Decapoda</taxon>
        <taxon>Pleocyemata</taxon>
        <taxon>Brachyura</taxon>
        <taxon>Eubrachyura</taxon>
        <taxon>Portunoidea</taxon>
        <taxon>Portunidae</taxon>
        <taxon>Portuninae</taxon>
        <taxon>Portunus</taxon>
    </lineage>
</organism>
<accession>A0A5B7G3R7</accession>
<name>A0A5B7G3R7_PORTR</name>